<accession>A0ABQ9K6B3</accession>
<organism evidence="2 3">
    <name type="scientific">Molorchus minor</name>
    <dbReference type="NCBI Taxonomy" id="1323400"/>
    <lineage>
        <taxon>Eukaryota</taxon>
        <taxon>Metazoa</taxon>
        <taxon>Ecdysozoa</taxon>
        <taxon>Arthropoda</taxon>
        <taxon>Hexapoda</taxon>
        <taxon>Insecta</taxon>
        <taxon>Pterygota</taxon>
        <taxon>Neoptera</taxon>
        <taxon>Endopterygota</taxon>
        <taxon>Coleoptera</taxon>
        <taxon>Polyphaga</taxon>
        <taxon>Cucujiformia</taxon>
        <taxon>Chrysomeloidea</taxon>
        <taxon>Cerambycidae</taxon>
        <taxon>Lamiinae</taxon>
        <taxon>Monochamini</taxon>
        <taxon>Molorchus</taxon>
    </lineage>
</organism>
<protein>
    <submittedName>
        <fullName evidence="2">Uncharacterized protein</fullName>
    </submittedName>
</protein>
<evidence type="ECO:0000313" key="2">
    <source>
        <dbReference type="EMBL" id="KAJ8985547.1"/>
    </source>
</evidence>
<name>A0ABQ9K6B3_9CUCU</name>
<gene>
    <name evidence="2" type="ORF">NQ317_019930</name>
</gene>
<feature type="compositionally biased region" description="Basic and acidic residues" evidence="1">
    <location>
        <begin position="662"/>
        <end position="698"/>
    </location>
</feature>
<reference evidence="2" key="1">
    <citation type="journal article" date="2023" name="Insect Mol. Biol.">
        <title>Genome sequencing provides insights into the evolution of gene families encoding plant cell wall-degrading enzymes in longhorned beetles.</title>
        <authorList>
            <person name="Shin N.R."/>
            <person name="Okamura Y."/>
            <person name="Kirsch R."/>
            <person name="Pauchet Y."/>
        </authorList>
    </citation>
    <scope>NUCLEOTIDE SEQUENCE</scope>
    <source>
        <strain evidence="2">MMC_N1</strain>
    </source>
</reference>
<dbReference type="EMBL" id="JAPWTJ010000012">
    <property type="protein sequence ID" value="KAJ8985547.1"/>
    <property type="molecule type" value="Genomic_DNA"/>
</dbReference>
<feature type="compositionally biased region" description="Low complexity" evidence="1">
    <location>
        <begin position="709"/>
        <end position="722"/>
    </location>
</feature>
<feature type="region of interest" description="Disordered" evidence="1">
    <location>
        <begin position="623"/>
        <end position="722"/>
    </location>
</feature>
<feature type="region of interest" description="Disordered" evidence="1">
    <location>
        <begin position="337"/>
        <end position="356"/>
    </location>
</feature>
<evidence type="ECO:0000256" key="1">
    <source>
        <dbReference type="SAM" id="MobiDB-lite"/>
    </source>
</evidence>
<feature type="region of interest" description="Disordered" evidence="1">
    <location>
        <begin position="529"/>
        <end position="555"/>
    </location>
</feature>
<feature type="compositionally biased region" description="Polar residues" evidence="1">
    <location>
        <begin position="632"/>
        <end position="652"/>
    </location>
</feature>
<sequence>MDITNTNIVSIPNEKNKTKLLNLGKRHVPKKAKTNYIESTIESPVQNKKDTELFYFDYSGNKTREWHAEISGNKSSVLHKKVMNSPQHCHQRFLILIKCYYLFQIHTAIDMKLIMTITMIHCYVGKGKKHSYDGLNGLRNKQLKKKKWKEPIKSENNCDPKYDCKDPTIREGLKKGTEESSILLNVMDSECDMTDNCLSAEKKVDAEIEKREKLNIRKKCTKIDTIESIVKDESENLNKTKDACKYDIGIESCHKKKRKRNSRKVENQTTEAENLETSYLVNQSLEKPADDSFVNVIDLTLEKGKRKKRKNSNIFVLSDVKLDKSITTLQCGVKNQLTDDKENPNKAQDTSEYDTSIESCHKKKRKHNIRKVENQTTEAKNLETSYLVNQSLEKPADDSFVNVNDLTLEKKKNRKNSNLFVLSDVKLDKSITTLQCGVKVKENCEGEQHTDNDTPDYLKKSDSKKMLAHSNEDVIEINENVIVYNKHKKNSFNDDTANKYTLENQVSDDKEYLNKVQDTSEYDTSIESTYKKKKKRKKREAETQENRVDQSQNDKFRSYQIEEYIPSLVPNDLKIETGRTIIKHQSASENGASEIEIDDENTDNKKPRHVDCSMFNDYVNREKNTKNDIKSTPKTATNNKLSSDGTVCQNSDGVEYSSSEGYKSHSSDSELLSHSEKRSEPKKENKGGAETDENRLEDASGITSDNDSESNSSNGSKGCSDSEFLNETELDVLQLKEERYRFRHLQLVDVPFKVPILHLLTTTSTKLNAEQLTNIKNLKIEIKRGAYTKKEDNKIMENWKYFCREYGFQENPAIFIPIPRKTKMAVKLFFLRHLAHGLDDRQLYRVYIRFKVLVQQPFIKTGRYSEEEDRTIVKFLSETNSYRPFCELGEKLSEILFQFYKDTKSSHLIRR</sequence>
<comment type="caution">
    <text evidence="2">The sequence shown here is derived from an EMBL/GenBank/DDBJ whole genome shotgun (WGS) entry which is preliminary data.</text>
</comment>
<evidence type="ECO:0000313" key="3">
    <source>
        <dbReference type="Proteomes" id="UP001162164"/>
    </source>
</evidence>
<feature type="compositionally biased region" description="Basic and acidic residues" evidence="1">
    <location>
        <begin position="539"/>
        <end position="555"/>
    </location>
</feature>
<keyword evidence="3" id="KW-1185">Reference proteome</keyword>
<feature type="region of interest" description="Disordered" evidence="1">
    <location>
        <begin position="584"/>
        <end position="610"/>
    </location>
</feature>
<dbReference type="Proteomes" id="UP001162164">
    <property type="component" value="Unassembled WGS sequence"/>
</dbReference>
<proteinExistence type="predicted"/>
<feature type="compositionally biased region" description="Polar residues" evidence="1">
    <location>
        <begin position="345"/>
        <end position="356"/>
    </location>
</feature>